<dbReference type="Pfam" id="PF07883">
    <property type="entry name" value="Cupin_2"/>
    <property type="match status" value="1"/>
</dbReference>
<dbReference type="InterPro" id="IPR014710">
    <property type="entry name" value="RmlC-like_jellyroll"/>
</dbReference>
<accession>A0A1G5S695</accession>
<evidence type="ECO:0000313" key="3">
    <source>
        <dbReference type="Proteomes" id="UP000199208"/>
    </source>
</evidence>
<dbReference type="STRING" id="1120920.SAMN03080599_03098"/>
<sequence length="106" mass="11638">MQIIRMNEIEGKTNPRGVVAKQLISHDNTRVMNLNLNPGDEISAHKVPVDVFFYVVSGSGTIQIGEEKAVVKATDIVLCPPETMMALWADQGEAFSVLNVKTPNMK</sequence>
<organism evidence="2 3">
    <name type="scientific">Acidaminobacter hydrogenoformans DSM 2784</name>
    <dbReference type="NCBI Taxonomy" id="1120920"/>
    <lineage>
        <taxon>Bacteria</taxon>
        <taxon>Bacillati</taxon>
        <taxon>Bacillota</taxon>
        <taxon>Clostridia</taxon>
        <taxon>Peptostreptococcales</taxon>
        <taxon>Acidaminobacteraceae</taxon>
        <taxon>Acidaminobacter</taxon>
    </lineage>
</organism>
<dbReference type="EMBL" id="FMWL01000025">
    <property type="protein sequence ID" value="SCZ81853.1"/>
    <property type="molecule type" value="Genomic_DNA"/>
</dbReference>
<gene>
    <name evidence="2" type="ORF">SAMN03080599_03098</name>
</gene>
<dbReference type="Proteomes" id="UP000199208">
    <property type="component" value="Unassembled WGS sequence"/>
</dbReference>
<reference evidence="2 3" key="1">
    <citation type="submission" date="2016-10" db="EMBL/GenBank/DDBJ databases">
        <authorList>
            <person name="de Groot N.N."/>
        </authorList>
    </citation>
    <scope>NUCLEOTIDE SEQUENCE [LARGE SCALE GENOMIC DNA]</scope>
    <source>
        <strain evidence="2 3">DSM 2784</strain>
    </source>
</reference>
<keyword evidence="3" id="KW-1185">Reference proteome</keyword>
<dbReference type="AlphaFoldDB" id="A0A1G5S695"/>
<dbReference type="PANTHER" id="PTHR37694:SF1">
    <property type="entry name" value="SLR8022 PROTEIN"/>
    <property type="match status" value="1"/>
</dbReference>
<dbReference type="SUPFAM" id="SSF51182">
    <property type="entry name" value="RmlC-like cupins"/>
    <property type="match status" value="1"/>
</dbReference>
<protein>
    <submittedName>
        <fullName evidence="2">Cupin domain-containing protein</fullName>
    </submittedName>
</protein>
<dbReference type="PANTHER" id="PTHR37694">
    <property type="entry name" value="SLR8022 PROTEIN"/>
    <property type="match status" value="1"/>
</dbReference>
<name>A0A1G5S695_9FIRM</name>
<feature type="domain" description="Cupin type-2" evidence="1">
    <location>
        <begin position="35"/>
        <end position="99"/>
    </location>
</feature>
<evidence type="ECO:0000259" key="1">
    <source>
        <dbReference type="Pfam" id="PF07883"/>
    </source>
</evidence>
<evidence type="ECO:0000313" key="2">
    <source>
        <dbReference type="EMBL" id="SCZ81853.1"/>
    </source>
</evidence>
<dbReference type="InterPro" id="IPR011051">
    <property type="entry name" value="RmlC_Cupin_sf"/>
</dbReference>
<proteinExistence type="predicted"/>
<dbReference type="Gene3D" id="2.60.120.10">
    <property type="entry name" value="Jelly Rolls"/>
    <property type="match status" value="1"/>
</dbReference>
<dbReference type="OrthoDB" id="9797047at2"/>
<dbReference type="RefSeq" id="WP_092593075.1">
    <property type="nucleotide sequence ID" value="NZ_FMWL01000025.1"/>
</dbReference>
<dbReference type="InterPro" id="IPR013096">
    <property type="entry name" value="Cupin_2"/>
</dbReference>